<keyword evidence="3 4" id="KW-0413">Isomerase</keyword>
<comment type="subunit">
    <text evidence="4">Homodimer.</text>
</comment>
<dbReference type="EMBL" id="JAGEMK010000005">
    <property type="protein sequence ID" value="MBO1752321.1"/>
    <property type="molecule type" value="Genomic_DNA"/>
</dbReference>
<dbReference type="HAMAP" id="MF_00171">
    <property type="entry name" value="TruA"/>
    <property type="match status" value="1"/>
</dbReference>
<evidence type="ECO:0000256" key="2">
    <source>
        <dbReference type="ARBA" id="ARBA00022694"/>
    </source>
</evidence>
<evidence type="ECO:0000259" key="7">
    <source>
        <dbReference type="Pfam" id="PF01416"/>
    </source>
</evidence>
<dbReference type="InterPro" id="IPR020094">
    <property type="entry name" value="TruA/RsuA/RluB/E/F_N"/>
</dbReference>
<comment type="similarity">
    <text evidence="1 4 5">Belongs to the tRNA pseudouridine synthase TruA family.</text>
</comment>
<feature type="compositionally biased region" description="Low complexity" evidence="6">
    <location>
        <begin position="47"/>
        <end position="61"/>
    </location>
</feature>
<feature type="region of interest" description="Disordered" evidence="6">
    <location>
        <begin position="325"/>
        <end position="360"/>
    </location>
</feature>
<feature type="active site" description="Nucleophile" evidence="4">
    <location>
        <position position="121"/>
    </location>
</feature>
<sequence>MGRAYDAGADLRGGRGVPTGAARWVALTRDHEDRAVSPADPAPPAPVQATPAPEGTATAAAPPVPEDGLVRVRLDLSYDGTRFAGWASQPSLRTVQGTLEAALGTVLRCVEPRLTVAGRTDAGVHARGQVAHLDLESETWFAVRGRQTAPPGVALTRRLAGVLPPDVVVHRADRAPAGFDARFSALRRRYAYRLADDPRAVDPLRRDHVLRHRLPLDEAAMDRAAQPLVGQHDFAAFCRPRPGATTIRTLEGLEVRRPRAGADAGLVVLGVTADAFCHSMVRSLVGALLAVGEGRRSEGWPAELLTNGRRGVLVAPAAGLTLEGVEYPPDSGLASRATTTRARRTEEARAPRTGASQEMT</sequence>
<comment type="function">
    <text evidence="4">Formation of pseudouridine at positions 38, 39 and 40 in the anticodon stem and loop of transfer RNAs.</text>
</comment>
<feature type="binding site" evidence="4">
    <location>
        <position position="190"/>
    </location>
    <ligand>
        <name>substrate</name>
    </ligand>
</feature>
<evidence type="ECO:0000256" key="5">
    <source>
        <dbReference type="RuleBase" id="RU003792"/>
    </source>
</evidence>
<dbReference type="GO" id="GO:0003723">
    <property type="term" value="F:RNA binding"/>
    <property type="evidence" value="ECO:0007669"/>
    <property type="project" value="InterPro"/>
</dbReference>
<dbReference type="CDD" id="cd02570">
    <property type="entry name" value="PseudoU_synth_EcTruA"/>
    <property type="match status" value="1"/>
</dbReference>
<proteinExistence type="inferred from homology"/>
<feature type="domain" description="Pseudouridine synthase I TruA alpha/beta" evidence="7">
    <location>
        <begin position="224"/>
        <end position="328"/>
    </location>
</feature>
<dbReference type="InterPro" id="IPR020103">
    <property type="entry name" value="PsdUridine_synth_cat_dom_sf"/>
</dbReference>
<dbReference type="PANTHER" id="PTHR11142:SF0">
    <property type="entry name" value="TRNA PSEUDOURIDINE SYNTHASE-LIKE 1"/>
    <property type="match status" value="1"/>
</dbReference>
<organism evidence="8 9">
    <name type="scientific">Actinotalea soli</name>
    <dbReference type="NCBI Taxonomy" id="2819234"/>
    <lineage>
        <taxon>Bacteria</taxon>
        <taxon>Bacillati</taxon>
        <taxon>Actinomycetota</taxon>
        <taxon>Actinomycetes</taxon>
        <taxon>Micrococcales</taxon>
        <taxon>Cellulomonadaceae</taxon>
        <taxon>Actinotalea</taxon>
    </lineage>
</organism>
<name>A0A939RWM1_9CELL</name>
<dbReference type="SUPFAM" id="SSF55120">
    <property type="entry name" value="Pseudouridine synthase"/>
    <property type="match status" value="1"/>
</dbReference>
<dbReference type="GO" id="GO:0031119">
    <property type="term" value="P:tRNA pseudouridine synthesis"/>
    <property type="evidence" value="ECO:0007669"/>
    <property type="project" value="UniProtKB-UniRule"/>
</dbReference>
<accession>A0A939RWM1</accession>
<dbReference type="NCBIfam" id="TIGR00071">
    <property type="entry name" value="hisT_truA"/>
    <property type="match status" value="1"/>
</dbReference>
<comment type="caution">
    <text evidence="8">The sequence shown here is derived from an EMBL/GenBank/DDBJ whole genome shotgun (WGS) entry which is preliminary data.</text>
</comment>
<evidence type="ECO:0000256" key="4">
    <source>
        <dbReference type="HAMAP-Rule" id="MF_00171"/>
    </source>
</evidence>
<dbReference type="Pfam" id="PF01416">
    <property type="entry name" value="PseudoU_synth_1"/>
    <property type="match status" value="1"/>
</dbReference>
<gene>
    <name evidence="4 8" type="primary">truA</name>
    <name evidence="8" type="ORF">J4G33_10955</name>
</gene>
<dbReference type="PANTHER" id="PTHR11142">
    <property type="entry name" value="PSEUDOURIDYLATE SYNTHASE"/>
    <property type="match status" value="1"/>
</dbReference>
<feature type="region of interest" description="Disordered" evidence="6">
    <location>
        <begin position="31"/>
        <end position="64"/>
    </location>
</feature>
<dbReference type="InterPro" id="IPR020097">
    <property type="entry name" value="PsdUridine_synth_TruA_a/b_dom"/>
</dbReference>
<dbReference type="GO" id="GO:0160147">
    <property type="term" value="F:tRNA pseudouridine(38-40) synthase activity"/>
    <property type="evidence" value="ECO:0007669"/>
    <property type="project" value="UniProtKB-EC"/>
</dbReference>
<evidence type="ECO:0000256" key="3">
    <source>
        <dbReference type="ARBA" id="ARBA00023235"/>
    </source>
</evidence>
<dbReference type="Gene3D" id="3.30.70.660">
    <property type="entry name" value="Pseudouridine synthase I, catalytic domain, C-terminal subdomain"/>
    <property type="match status" value="1"/>
</dbReference>
<evidence type="ECO:0000313" key="9">
    <source>
        <dbReference type="Proteomes" id="UP000664209"/>
    </source>
</evidence>
<dbReference type="Proteomes" id="UP000664209">
    <property type="component" value="Unassembled WGS sequence"/>
</dbReference>
<evidence type="ECO:0000256" key="6">
    <source>
        <dbReference type="SAM" id="MobiDB-lite"/>
    </source>
</evidence>
<comment type="caution">
    <text evidence="4">Lacks conserved residue(s) required for the propagation of feature annotation.</text>
</comment>
<dbReference type="Gene3D" id="3.30.70.580">
    <property type="entry name" value="Pseudouridine synthase I, catalytic domain, N-terminal subdomain"/>
    <property type="match status" value="1"/>
</dbReference>
<dbReference type="InterPro" id="IPR020095">
    <property type="entry name" value="PsdUridine_synth_TruA_C"/>
</dbReference>
<comment type="catalytic activity">
    <reaction evidence="4 5">
        <text>uridine(38/39/40) in tRNA = pseudouridine(38/39/40) in tRNA</text>
        <dbReference type="Rhea" id="RHEA:22376"/>
        <dbReference type="Rhea" id="RHEA-COMP:10085"/>
        <dbReference type="Rhea" id="RHEA-COMP:10087"/>
        <dbReference type="ChEBI" id="CHEBI:65314"/>
        <dbReference type="ChEBI" id="CHEBI:65315"/>
        <dbReference type="EC" id="5.4.99.12"/>
    </reaction>
</comment>
<keyword evidence="9" id="KW-1185">Reference proteome</keyword>
<dbReference type="InterPro" id="IPR001406">
    <property type="entry name" value="PsdUridine_synth_TruA"/>
</dbReference>
<evidence type="ECO:0000313" key="8">
    <source>
        <dbReference type="EMBL" id="MBO1752321.1"/>
    </source>
</evidence>
<dbReference type="AlphaFoldDB" id="A0A939RWM1"/>
<evidence type="ECO:0000256" key="1">
    <source>
        <dbReference type="ARBA" id="ARBA00009375"/>
    </source>
</evidence>
<dbReference type="EC" id="5.4.99.12" evidence="4"/>
<feature type="compositionally biased region" description="Low complexity" evidence="6">
    <location>
        <begin position="351"/>
        <end position="360"/>
    </location>
</feature>
<reference evidence="8" key="1">
    <citation type="submission" date="2021-03" db="EMBL/GenBank/DDBJ databases">
        <title>Actinotalea soli sp. nov., isolated from soil.</title>
        <authorList>
            <person name="Ping W."/>
            <person name="Zhang J."/>
        </authorList>
    </citation>
    <scope>NUCLEOTIDE SEQUENCE</scope>
    <source>
        <strain evidence="8">BY-33</strain>
    </source>
</reference>
<protein>
    <recommendedName>
        <fullName evidence="4">tRNA pseudouridine synthase A</fullName>
        <ecNumber evidence="4">5.4.99.12</ecNumber>
    </recommendedName>
    <alternativeName>
        <fullName evidence="4">tRNA pseudouridine(38-40) synthase</fullName>
    </alternativeName>
    <alternativeName>
        <fullName evidence="4">tRNA pseudouridylate synthase I</fullName>
    </alternativeName>
    <alternativeName>
        <fullName evidence="4">tRNA-uridine isomerase I</fullName>
    </alternativeName>
</protein>
<keyword evidence="2 4" id="KW-0819">tRNA processing</keyword>